<comment type="caution">
    <text evidence="1">The sequence shown here is derived from an EMBL/GenBank/DDBJ whole genome shotgun (WGS) entry which is preliminary data.</text>
</comment>
<keyword evidence="2" id="KW-1185">Reference proteome</keyword>
<reference evidence="1" key="2">
    <citation type="submission" date="2020-06" db="EMBL/GenBank/DDBJ databases">
        <title>Helianthus annuus Genome sequencing and assembly Release 2.</title>
        <authorList>
            <person name="Gouzy J."/>
            <person name="Langlade N."/>
            <person name="Munos S."/>
        </authorList>
    </citation>
    <scope>NUCLEOTIDE SEQUENCE</scope>
    <source>
        <tissue evidence="1">Leaves</tissue>
    </source>
</reference>
<protein>
    <submittedName>
        <fullName evidence="1">Uncharacterized protein</fullName>
    </submittedName>
</protein>
<dbReference type="EMBL" id="MNCJ02000330">
    <property type="protein sequence ID" value="KAF5765637.1"/>
    <property type="molecule type" value="Genomic_DNA"/>
</dbReference>
<name>A0A9K3E265_HELAN</name>
<reference evidence="1" key="1">
    <citation type="journal article" date="2017" name="Nature">
        <title>The sunflower genome provides insights into oil metabolism, flowering and Asterid evolution.</title>
        <authorList>
            <person name="Badouin H."/>
            <person name="Gouzy J."/>
            <person name="Grassa C.J."/>
            <person name="Murat F."/>
            <person name="Staton S.E."/>
            <person name="Cottret L."/>
            <person name="Lelandais-Briere C."/>
            <person name="Owens G.L."/>
            <person name="Carrere S."/>
            <person name="Mayjonade B."/>
            <person name="Legrand L."/>
            <person name="Gill N."/>
            <person name="Kane N.C."/>
            <person name="Bowers J.E."/>
            <person name="Hubner S."/>
            <person name="Bellec A."/>
            <person name="Berard A."/>
            <person name="Berges H."/>
            <person name="Blanchet N."/>
            <person name="Boniface M.C."/>
            <person name="Brunel D."/>
            <person name="Catrice O."/>
            <person name="Chaidir N."/>
            <person name="Claudel C."/>
            <person name="Donnadieu C."/>
            <person name="Faraut T."/>
            <person name="Fievet G."/>
            <person name="Helmstetter N."/>
            <person name="King M."/>
            <person name="Knapp S.J."/>
            <person name="Lai Z."/>
            <person name="Le Paslier M.C."/>
            <person name="Lippi Y."/>
            <person name="Lorenzon L."/>
            <person name="Mandel J.R."/>
            <person name="Marage G."/>
            <person name="Marchand G."/>
            <person name="Marquand E."/>
            <person name="Bret-Mestries E."/>
            <person name="Morien E."/>
            <person name="Nambeesan S."/>
            <person name="Nguyen T."/>
            <person name="Pegot-Espagnet P."/>
            <person name="Pouilly N."/>
            <person name="Raftis F."/>
            <person name="Sallet E."/>
            <person name="Schiex T."/>
            <person name="Thomas J."/>
            <person name="Vandecasteele C."/>
            <person name="Vares D."/>
            <person name="Vear F."/>
            <person name="Vautrin S."/>
            <person name="Crespi M."/>
            <person name="Mangin B."/>
            <person name="Burke J.M."/>
            <person name="Salse J."/>
            <person name="Munos S."/>
            <person name="Vincourt P."/>
            <person name="Rieseberg L.H."/>
            <person name="Langlade N.B."/>
        </authorList>
    </citation>
    <scope>NUCLEOTIDE SEQUENCE</scope>
    <source>
        <tissue evidence="1">Leaves</tissue>
    </source>
</reference>
<gene>
    <name evidence="1" type="ORF">HanXRQr2_Chr15g0706111</name>
</gene>
<evidence type="ECO:0000313" key="2">
    <source>
        <dbReference type="Proteomes" id="UP000215914"/>
    </source>
</evidence>
<sequence length="60" mass="6044">MADFNCCFSIAAAADGVAMRAPAATAAAFTGSGPLIRDLGEVFGRIFGKVFVSTDASSPD</sequence>
<dbReference type="AlphaFoldDB" id="A0A9K3E265"/>
<dbReference type="Gramene" id="mRNA:HanXRQr2_Chr15g0706111">
    <property type="protein sequence ID" value="CDS:HanXRQr2_Chr15g0706111.1"/>
    <property type="gene ID" value="HanXRQr2_Chr15g0706111"/>
</dbReference>
<accession>A0A9K3E265</accession>
<dbReference type="Proteomes" id="UP000215914">
    <property type="component" value="Unassembled WGS sequence"/>
</dbReference>
<organism evidence="1 2">
    <name type="scientific">Helianthus annuus</name>
    <name type="common">Common sunflower</name>
    <dbReference type="NCBI Taxonomy" id="4232"/>
    <lineage>
        <taxon>Eukaryota</taxon>
        <taxon>Viridiplantae</taxon>
        <taxon>Streptophyta</taxon>
        <taxon>Embryophyta</taxon>
        <taxon>Tracheophyta</taxon>
        <taxon>Spermatophyta</taxon>
        <taxon>Magnoliopsida</taxon>
        <taxon>eudicotyledons</taxon>
        <taxon>Gunneridae</taxon>
        <taxon>Pentapetalae</taxon>
        <taxon>asterids</taxon>
        <taxon>campanulids</taxon>
        <taxon>Asterales</taxon>
        <taxon>Asteraceae</taxon>
        <taxon>Asteroideae</taxon>
        <taxon>Heliantheae alliance</taxon>
        <taxon>Heliantheae</taxon>
        <taxon>Helianthus</taxon>
    </lineage>
</organism>
<evidence type="ECO:0000313" key="1">
    <source>
        <dbReference type="EMBL" id="KAF5765637.1"/>
    </source>
</evidence>
<proteinExistence type="predicted"/>